<proteinExistence type="predicted"/>
<dbReference type="InterPro" id="IPR027417">
    <property type="entry name" value="P-loop_NTPase"/>
</dbReference>
<dbReference type="GO" id="GO:0005524">
    <property type="term" value="F:ATP binding"/>
    <property type="evidence" value="ECO:0007669"/>
    <property type="project" value="InterPro"/>
</dbReference>
<dbReference type="PANTHER" id="PTHR12873:SF0">
    <property type="entry name" value="TWINKLE MTDNA HELICASE"/>
    <property type="match status" value="1"/>
</dbReference>
<evidence type="ECO:0000313" key="3">
    <source>
        <dbReference type="Proteomes" id="UP000887566"/>
    </source>
</evidence>
<dbReference type="GO" id="GO:0005739">
    <property type="term" value="C:mitochondrion"/>
    <property type="evidence" value="ECO:0007669"/>
    <property type="project" value="TreeGrafter"/>
</dbReference>
<dbReference type="Pfam" id="PF13481">
    <property type="entry name" value="AAA_25"/>
    <property type="match status" value="1"/>
</dbReference>
<sequence length="678" mass="76736">MALAMCCRRALLKISGSIAATSQNHRATPSASSQPRSFCSVLPNEKEVFYAVDVKPKVAKKKSRGGVKSKKEKPSTEKAAEPPTPPPFPSSIIDQFKAGDRRKAVENENEKLPKRQSIQLPLHEIPSHECTPTRTEIVRDLDRRNRFYKNTKRFIVTNCIECTGKLTSFISPVNASISCVRCGSLDRYENKREALLEKLPEMPVISDYEEIPLEDVDPILYDAVILEERRVVAEKKLMDAVMAASSESIDEVNSARNPDESTIVDQLWKETVTIGELESQASKFAKLQTMHGFEKFLPKKTLAHYNVRGHLNDDGPAFCFPRYRGASDKGDDQPPQLAGIQLVRLSAGGKLTASQNPDKNPSYFTGFFGWHLVKSSTKEIVITTNEKDALAVHDATARIAVALPQGHEVDHSVLPYFEQFEKIYLWFPNTHQEYAVRFAELLGVDRCRRVKCKARPIVLIKRNKPDAILEAFDHLDSVKTKNIFELTDLRQSVKNEIVNHKELMAGIAQFKRFPLLSDYLIGFRPGELTTLTGPTGSGKTTFMCENMVDFMSQGVRTLLCSFEMKTEKVLKWMEVQFTGLPLHQQKYQSDVDIWMDKFERTSGKLYVMNVDAYIGKTVKEVADAIRSQVETARIQHIVIDNLQYLMGSTISTSNKPSTFDKFDRQNEFLRQLRLIAND</sequence>
<dbReference type="GO" id="GO:0043139">
    <property type="term" value="F:5'-3' DNA helicase activity"/>
    <property type="evidence" value="ECO:0007669"/>
    <property type="project" value="InterPro"/>
</dbReference>
<protein>
    <submittedName>
        <fullName evidence="4">SF4 helicase domain-containing protein</fullName>
    </submittedName>
</protein>
<dbReference type="GO" id="GO:0006264">
    <property type="term" value="P:mitochondrial DNA replication"/>
    <property type="evidence" value="ECO:0007669"/>
    <property type="project" value="TreeGrafter"/>
</dbReference>
<feature type="compositionally biased region" description="Basic residues" evidence="1">
    <location>
        <begin position="60"/>
        <end position="71"/>
    </location>
</feature>
<dbReference type="SUPFAM" id="SSF56731">
    <property type="entry name" value="DNA primase core"/>
    <property type="match status" value="1"/>
</dbReference>
<dbReference type="PROSITE" id="PS51199">
    <property type="entry name" value="SF4_HELICASE"/>
    <property type="match status" value="1"/>
</dbReference>
<dbReference type="InterPro" id="IPR027032">
    <property type="entry name" value="Twinkle-like"/>
</dbReference>
<dbReference type="Gene3D" id="3.40.1360.10">
    <property type="match status" value="1"/>
</dbReference>
<feature type="domain" description="SF4 helicase" evidence="2">
    <location>
        <begin position="502"/>
        <end position="678"/>
    </location>
</feature>
<organism evidence="3 4">
    <name type="scientific">Plectus sambesii</name>
    <dbReference type="NCBI Taxonomy" id="2011161"/>
    <lineage>
        <taxon>Eukaryota</taxon>
        <taxon>Metazoa</taxon>
        <taxon>Ecdysozoa</taxon>
        <taxon>Nematoda</taxon>
        <taxon>Chromadorea</taxon>
        <taxon>Plectida</taxon>
        <taxon>Plectina</taxon>
        <taxon>Plectoidea</taxon>
        <taxon>Plectidae</taxon>
        <taxon>Plectus</taxon>
    </lineage>
</organism>
<feature type="region of interest" description="Disordered" evidence="1">
    <location>
        <begin position="60"/>
        <end position="92"/>
    </location>
</feature>
<dbReference type="SUPFAM" id="SSF52540">
    <property type="entry name" value="P-loop containing nucleoside triphosphate hydrolases"/>
    <property type="match status" value="1"/>
</dbReference>
<dbReference type="Gene3D" id="3.40.50.300">
    <property type="entry name" value="P-loop containing nucleotide triphosphate hydrolases"/>
    <property type="match status" value="1"/>
</dbReference>
<dbReference type="Proteomes" id="UP000887566">
    <property type="component" value="Unplaced"/>
</dbReference>
<evidence type="ECO:0000313" key="4">
    <source>
        <dbReference type="WBParaSite" id="PSAMB.scaffold4556size14227.g24656.t1"/>
    </source>
</evidence>
<evidence type="ECO:0000256" key="1">
    <source>
        <dbReference type="SAM" id="MobiDB-lite"/>
    </source>
</evidence>
<reference evidence="4" key="1">
    <citation type="submission" date="2022-11" db="UniProtKB">
        <authorList>
            <consortium name="WormBaseParasite"/>
        </authorList>
    </citation>
    <scope>IDENTIFICATION</scope>
</reference>
<dbReference type="GO" id="GO:0003697">
    <property type="term" value="F:single-stranded DNA binding"/>
    <property type="evidence" value="ECO:0007669"/>
    <property type="project" value="InterPro"/>
</dbReference>
<dbReference type="AlphaFoldDB" id="A0A914WN93"/>
<name>A0A914WN93_9BILA</name>
<dbReference type="PANTHER" id="PTHR12873">
    <property type="entry name" value="T7-LIKE MITOCHONDRIAL DNA HELICASE"/>
    <property type="match status" value="1"/>
</dbReference>
<keyword evidence="3" id="KW-1185">Reference proteome</keyword>
<accession>A0A914WN93</accession>
<dbReference type="WBParaSite" id="PSAMB.scaffold4556size14227.g24656.t1">
    <property type="protein sequence ID" value="PSAMB.scaffold4556size14227.g24656.t1"/>
    <property type="gene ID" value="PSAMB.scaffold4556size14227.g24656"/>
</dbReference>
<evidence type="ECO:0000259" key="2">
    <source>
        <dbReference type="PROSITE" id="PS51199"/>
    </source>
</evidence>
<dbReference type="InterPro" id="IPR007694">
    <property type="entry name" value="DNA_helicase_DnaB-like_C"/>
</dbReference>